<accession>A0AB39I5Y8</accession>
<dbReference type="EMBL" id="CP162607">
    <property type="protein sequence ID" value="XDK38185.1"/>
    <property type="molecule type" value="Genomic_DNA"/>
</dbReference>
<proteinExistence type="predicted"/>
<reference evidence="1" key="1">
    <citation type="submission" date="2024-07" db="EMBL/GenBank/DDBJ databases">
        <title>Identification and characteristics of a novel species of coltsfoot's symbiotic bacteria.</title>
        <authorList>
            <person name="Juszczyk A."/>
            <person name="Jasielczuk I."/>
            <person name="Gurgul A."/>
            <person name="Rogala M."/>
            <person name="Kowalczyk A."/>
            <person name="Szmatola T."/>
            <person name="Kosecka-Strojek M."/>
            <person name="Arent Z."/>
            <person name="Latowski D."/>
        </authorList>
    </citation>
    <scope>NUCLEOTIDE SEQUENCE</scope>
    <source>
        <strain evidence="1">Hg7Tf</strain>
    </source>
</reference>
<protein>
    <submittedName>
        <fullName evidence="1">DUF6386 family protein</fullName>
    </submittedName>
</protein>
<dbReference type="RefSeq" id="WP_274071700.1">
    <property type="nucleotide sequence ID" value="NZ_CP162607.1"/>
</dbReference>
<evidence type="ECO:0000313" key="1">
    <source>
        <dbReference type="EMBL" id="XDK38185.1"/>
    </source>
</evidence>
<sequence>MAIFDLKALRHRMSDTSDWWSIQKDELFEMNEGNVAFLNLGGDGQYQVKVVEDLPDVNAGVYLKSPSGEFFVGAGEDATGGGLEPDGSDAIQGCSIKLNAGSYLLKFERSGGVISLAFLPSEVSFNEFAEPVRLKD</sequence>
<dbReference type="Pfam" id="PF19923">
    <property type="entry name" value="DUF6386"/>
    <property type="match status" value="1"/>
</dbReference>
<organism evidence="1">
    <name type="scientific">Pseudomonas sp. Hg7Tf</name>
    <dbReference type="NCBI Taxonomy" id="3236988"/>
    <lineage>
        <taxon>Bacteria</taxon>
        <taxon>Pseudomonadati</taxon>
        <taxon>Pseudomonadota</taxon>
        <taxon>Gammaproteobacteria</taxon>
        <taxon>Pseudomonadales</taxon>
        <taxon>Pseudomonadaceae</taxon>
        <taxon>Pseudomonas</taxon>
    </lineage>
</organism>
<gene>
    <name evidence="1" type="ORF">AB4Y39_05850</name>
</gene>
<dbReference type="AlphaFoldDB" id="A0AB39I5Y8"/>
<name>A0AB39I5Y8_9PSED</name>
<dbReference type="InterPro" id="IPR045665">
    <property type="entry name" value="DUF6386"/>
</dbReference>